<comment type="caution">
    <text evidence="2">The sequence shown here is derived from an EMBL/GenBank/DDBJ whole genome shotgun (WGS) entry which is preliminary data.</text>
</comment>
<dbReference type="AlphaFoldDB" id="A0A9P7QEQ8"/>
<evidence type="ECO:0000313" key="2">
    <source>
        <dbReference type="EMBL" id="KAG6290005.1"/>
    </source>
</evidence>
<protein>
    <recommendedName>
        <fullName evidence="4">HMG box domain-containing protein</fullName>
    </recommendedName>
</protein>
<gene>
    <name evidence="2" type="ORF">E4U09_004637</name>
</gene>
<sequence>MFSAVGRAAIGRAATRRVVLPSRPAASPGLATQFFCGPARTLSIAARLLSPAKDAVDEDGAPVTKKKRKSPAKKDPAAKKEAAAEKEAAAKEEAAKKEAATKKKALEKIGELDARELYQELYEAALLKPDDLKLLPNSGFQVYLAECKAAGAAHDLKLSWAIYHDLSPEEKENYAATAEENKVANKKLKEEWALSLPVEAVYLANLARKRIAQIDSTAGEKKRCLIIHDPRQPDGLPTAVGTFVKHRYPEAKYDHNAGPDTIRAIVDEWRNLPQEQKAELSELNKQERVKQSARLAEVKAKALQWIIDERKHWPNLVTDLFEKKSKS</sequence>
<accession>A0A9P7QEQ8</accession>
<organism evidence="2 3">
    <name type="scientific">Claviceps aff. purpurea</name>
    <dbReference type="NCBI Taxonomy" id="1967640"/>
    <lineage>
        <taxon>Eukaryota</taxon>
        <taxon>Fungi</taxon>
        <taxon>Dikarya</taxon>
        <taxon>Ascomycota</taxon>
        <taxon>Pezizomycotina</taxon>
        <taxon>Sordariomycetes</taxon>
        <taxon>Hypocreomycetidae</taxon>
        <taxon>Hypocreales</taxon>
        <taxon>Clavicipitaceae</taxon>
        <taxon>Claviceps</taxon>
    </lineage>
</organism>
<evidence type="ECO:0008006" key="4">
    <source>
        <dbReference type="Google" id="ProtNLM"/>
    </source>
</evidence>
<proteinExistence type="predicted"/>
<feature type="compositionally biased region" description="Basic and acidic residues" evidence="1">
    <location>
        <begin position="72"/>
        <end position="85"/>
    </location>
</feature>
<dbReference type="SUPFAM" id="SSF47095">
    <property type="entry name" value="HMG-box"/>
    <property type="match status" value="1"/>
</dbReference>
<dbReference type="EMBL" id="SRRH01000379">
    <property type="protein sequence ID" value="KAG6290005.1"/>
    <property type="molecule type" value="Genomic_DNA"/>
</dbReference>
<evidence type="ECO:0000256" key="1">
    <source>
        <dbReference type="SAM" id="MobiDB-lite"/>
    </source>
</evidence>
<reference evidence="2 3" key="1">
    <citation type="journal article" date="2020" name="bioRxiv">
        <title>Whole genome comparisons of ergot fungi reveals the divergence and evolution of species within the genus Claviceps are the result of varying mechanisms driving genome evolution and host range expansion.</title>
        <authorList>
            <person name="Wyka S.A."/>
            <person name="Mondo S.J."/>
            <person name="Liu M."/>
            <person name="Dettman J."/>
            <person name="Nalam V."/>
            <person name="Broders K.D."/>
        </authorList>
    </citation>
    <scope>NUCLEOTIDE SEQUENCE [LARGE SCALE GENOMIC DNA]</scope>
    <source>
        <strain evidence="2 3">Clav52</strain>
    </source>
</reference>
<dbReference type="Gene3D" id="1.10.30.10">
    <property type="entry name" value="High mobility group box domain"/>
    <property type="match status" value="1"/>
</dbReference>
<dbReference type="InterPro" id="IPR036910">
    <property type="entry name" value="HMG_box_dom_sf"/>
</dbReference>
<dbReference type="Proteomes" id="UP000707071">
    <property type="component" value="Unassembled WGS sequence"/>
</dbReference>
<keyword evidence="3" id="KW-1185">Reference proteome</keyword>
<feature type="region of interest" description="Disordered" evidence="1">
    <location>
        <begin position="55"/>
        <end position="85"/>
    </location>
</feature>
<name>A0A9P7QEQ8_9HYPO</name>
<evidence type="ECO:0000313" key="3">
    <source>
        <dbReference type="Proteomes" id="UP000707071"/>
    </source>
</evidence>